<dbReference type="InterPro" id="IPR006026">
    <property type="entry name" value="Peptidase_Metallo"/>
</dbReference>
<keyword evidence="8" id="KW-1185">Reference proteome</keyword>
<comment type="similarity">
    <text evidence="3">Belongs to the peptidase M10B family.</text>
</comment>
<keyword evidence="5" id="KW-0677">Repeat</keyword>
<accession>A0ABU5I2A4</accession>
<dbReference type="InterPro" id="IPR013858">
    <property type="entry name" value="Peptidase_M10B_C"/>
</dbReference>
<reference evidence="7 8" key="1">
    <citation type="submission" date="2023-12" db="EMBL/GenBank/DDBJ databases">
        <title>Description of Novel Strain Fulvimarina sp. 2208YS6-2-32 isolated from Uroteuthis (Photololigo) edulis.</title>
        <authorList>
            <person name="Park J.-S."/>
        </authorList>
    </citation>
    <scope>NUCLEOTIDE SEQUENCE [LARGE SCALE GENOMIC DNA]</scope>
    <source>
        <strain evidence="7 8">2208YS6-2-32</strain>
    </source>
</reference>
<dbReference type="EMBL" id="JAXLPB010000002">
    <property type="protein sequence ID" value="MDY8109272.1"/>
    <property type="molecule type" value="Genomic_DNA"/>
</dbReference>
<organism evidence="7 8">
    <name type="scientific">Fulvimarina uroteuthidis</name>
    <dbReference type="NCBI Taxonomy" id="3098149"/>
    <lineage>
        <taxon>Bacteria</taxon>
        <taxon>Pseudomonadati</taxon>
        <taxon>Pseudomonadota</taxon>
        <taxon>Alphaproteobacteria</taxon>
        <taxon>Hyphomicrobiales</taxon>
        <taxon>Aurantimonadaceae</taxon>
        <taxon>Fulvimarina</taxon>
    </lineage>
</organism>
<proteinExistence type="inferred from homology"/>
<dbReference type="InterPro" id="IPR001343">
    <property type="entry name" value="Hemolysn_Ca-bd"/>
</dbReference>
<comment type="cofactor">
    <cofactor evidence="1">
        <name>Ca(2+)</name>
        <dbReference type="ChEBI" id="CHEBI:29108"/>
    </cofactor>
</comment>
<dbReference type="InterPro" id="IPR024079">
    <property type="entry name" value="MetalloPept_cat_dom_sf"/>
</dbReference>
<evidence type="ECO:0000256" key="3">
    <source>
        <dbReference type="ARBA" id="ARBA00009490"/>
    </source>
</evidence>
<dbReference type="RefSeq" id="WP_322186720.1">
    <property type="nucleotide sequence ID" value="NZ_JAXLPB010000002.1"/>
</dbReference>
<protein>
    <submittedName>
        <fullName evidence="7">M10 family metallopeptidase</fullName>
    </submittedName>
</protein>
<evidence type="ECO:0000259" key="6">
    <source>
        <dbReference type="SMART" id="SM00235"/>
    </source>
</evidence>
<dbReference type="SUPFAM" id="SSF55486">
    <property type="entry name" value="Metalloproteases ('zincins'), catalytic domain"/>
    <property type="match status" value="1"/>
</dbReference>
<sequence length="601" mass="63655">MAKEHPVCYLCNHFNKQESGLWLSTLDNRFMASDASLNAGALQSPTNAGSGFNNVYIDALIWGANSWRTDTGPITYYFADQSDVSDTVGPIAFFNSLADDPTDRPPQTALMDPWSNDEKAAFTQAFDLFAAVTPLRFEEAASLAEANIVEWQAGIDLLTDKTAGFHLGPNGTSPFPSNPNQVYGIFNQDLPQWAELQRGGDGFNTIIHELGHGMGLAHPHDGGDRADATTFPLVTGDEDIGDGQNQAPFTVMSYITNLASVFGAANPVYGNLGGLGALDVAALQTIYGVNRDYRTEDNTYGLGTENGPGAFWTTLWDTGGIDTIDNSTSSVRSLIDLREAPLTGPSAGGYLSLNEGVQGGFTIANGVVIENAIGGSGADRIIANNADNRIVAGAGDDIVQTRVGADVVDGGRGTDMLVLTIAGTGMQTGIASDGRALLSYDGGSALLSSVELVQTVDGIRLVQAPPPQPNAIPFDEVFYLQENLDVANAVSAGAFKSGLEHFRLFGEREGRDAVPLFDTKSYLASNADVAAAVKNGSVTAYDHYLQFGAREGRAASTFFDTETYFGQNPDVAAAGMNPLQHLYWFGVAEERLLGTAPVEIA</sequence>
<dbReference type="SMART" id="SM00235">
    <property type="entry name" value="ZnMc"/>
    <property type="match status" value="1"/>
</dbReference>
<dbReference type="InterPro" id="IPR011049">
    <property type="entry name" value="Serralysin-like_metalloprot_C"/>
</dbReference>
<dbReference type="Gene3D" id="2.150.10.10">
    <property type="entry name" value="Serralysin-like metalloprotease, C-terminal"/>
    <property type="match status" value="1"/>
</dbReference>
<dbReference type="Gene3D" id="3.40.390.10">
    <property type="entry name" value="Collagenase (Catalytic Domain)"/>
    <property type="match status" value="1"/>
</dbReference>
<keyword evidence="4" id="KW-0964">Secreted</keyword>
<feature type="domain" description="Peptidase metallopeptidase" evidence="6">
    <location>
        <begin position="63"/>
        <end position="242"/>
    </location>
</feature>
<comment type="caution">
    <text evidence="7">The sequence shown here is derived from an EMBL/GenBank/DDBJ whole genome shotgun (WGS) entry which is preliminary data.</text>
</comment>
<name>A0ABU5I2A4_9HYPH</name>
<dbReference type="SUPFAM" id="SSF51120">
    <property type="entry name" value="beta-Roll"/>
    <property type="match status" value="1"/>
</dbReference>
<evidence type="ECO:0000256" key="5">
    <source>
        <dbReference type="ARBA" id="ARBA00022737"/>
    </source>
</evidence>
<gene>
    <name evidence="7" type="ORF">U0C82_08960</name>
</gene>
<evidence type="ECO:0000313" key="8">
    <source>
        <dbReference type="Proteomes" id="UP001294412"/>
    </source>
</evidence>
<evidence type="ECO:0000256" key="1">
    <source>
        <dbReference type="ARBA" id="ARBA00001913"/>
    </source>
</evidence>
<comment type="subcellular location">
    <subcellularLocation>
        <location evidence="2">Secreted</location>
    </subcellularLocation>
</comment>
<dbReference type="Pfam" id="PF08548">
    <property type="entry name" value="Peptidase_M10_C"/>
    <property type="match status" value="1"/>
</dbReference>
<dbReference type="Pfam" id="PF00353">
    <property type="entry name" value="HemolysinCabind"/>
    <property type="match status" value="1"/>
</dbReference>
<dbReference type="InterPro" id="IPR034033">
    <property type="entry name" value="Serralysin-like"/>
</dbReference>
<dbReference type="Proteomes" id="UP001294412">
    <property type="component" value="Unassembled WGS sequence"/>
</dbReference>
<evidence type="ECO:0000256" key="2">
    <source>
        <dbReference type="ARBA" id="ARBA00004613"/>
    </source>
</evidence>
<dbReference type="CDD" id="cd04277">
    <property type="entry name" value="ZnMc_serralysin_like"/>
    <property type="match status" value="1"/>
</dbReference>
<evidence type="ECO:0000256" key="4">
    <source>
        <dbReference type="ARBA" id="ARBA00022525"/>
    </source>
</evidence>
<evidence type="ECO:0000313" key="7">
    <source>
        <dbReference type="EMBL" id="MDY8109272.1"/>
    </source>
</evidence>